<dbReference type="InterPro" id="IPR034015">
    <property type="entry name" value="M1_LTA4H"/>
</dbReference>
<organism evidence="3 4">
    <name type="scientific">Lutimonas vermicola</name>
    <dbReference type="NCBI Taxonomy" id="414288"/>
    <lineage>
        <taxon>Bacteria</taxon>
        <taxon>Pseudomonadati</taxon>
        <taxon>Bacteroidota</taxon>
        <taxon>Flavobacteriia</taxon>
        <taxon>Flavobacteriales</taxon>
        <taxon>Flavobacteriaceae</taxon>
        <taxon>Lutimonas</taxon>
    </lineage>
</organism>
<dbReference type="InterPro" id="IPR014782">
    <property type="entry name" value="Peptidase_M1_dom"/>
</dbReference>
<evidence type="ECO:0000256" key="1">
    <source>
        <dbReference type="SAM" id="SignalP"/>
    </source>
</evidence>
<dbReference type="SUPFAM" id="SSF55486">
    <property type="entry name" value="Metalloproteases ('zincins'), catalytic domain"/>
    <property type="match status" value="1"/>
</dbReference>
<keyword evidence="3" id="KW-0031">Aminopeptidase</keyword>
<protein>
    <submittedName>
        <fullName evidence="3">M1 family metallopeptidase</fullName>
        <ecNumber evidence="3">3.4.11.-</ecNumber>
    </submittedName>
</protein>
<dbReference type="InterPro" id="IPR027268">
    <property type="entry name" value="Peptidase_M4/M1_CTD_sf"/>
</dbReference>
<gene>
    <name evidence="3" type="ORF">AABB81_14520</name>
</gene>
<feature type="signal peptide" evidence="1">
    <location>
        <begin position="1"/>
        <end position="19"/>
    </location>
</feature>
<evidence type="ECO:0000313" key="4">
    <source>
        <dbReference type="Proteomes" id="UP001474120"/>
    </source>
</evidence>
<dbReference type="Pfam" id="PF01433">
    <property type="entry name" value="Peptidase_M1"/>
    <property type="match status" value="1"/>
</dbReference>
<feature type="domain" description="Peptidase M1 membrane alanine aminopeptidase" evidence="2">
    <location>
        <begin position="326"/>
        <end position="507"/>
    </location>
</feature>
<evidence type="ECO:0000313" key="3">
    <source>
        <dbReference type="EMBL" id="MEL4457119.1"/>
    </source>
</evidence>
<feature type="chain" id="PRO_5047260772" evidence="1">
    <location>
        <begin position="20"/>
        <end position="611"/>
    </location>
</feature>
<sequence>MNKYITFLAFAMLFFQSFAQQKTYWQQHADYTMDIDMDVEKYQFKGKQKLIYTNNSPDELKEVFYHLQFNAFQPGSDMDIRLQNIPDPDSRMMVNKGTTQSPDFVSRIATLQPGEIGYQKIISLKQNGDPVTYEIYGTIMKVSLNKPLSPGQKTTFEMDFEGQVPLVIRRAGRNNADGVALSMAQWYPKLAEYDHEGWQVNDYIAREFYGVWGDFDVTIHIDKDYTIGGTGYLQNPQEVGHGYEDTNKKLKLPKGDKLSWHFIAPDVHDFTWAADPDYIHDKVMGENDVELHFFYKNDKPEVVENWKQLPEKTQKLLAYFNKHIGQYPYKQYSVIQGGDGGMEYAMCTFITGGEKLGSLIGTTAHELAHSWFQFLLASNETKHSWMDEGFTSYISDAAMNEVMDQKKELPNESDYNRYFYLVNTGQEEPLTTYADHFEYNFSYGVSSYNKGSIFLSQLGYVIGKENLDNTLLKYFEDFKFTHPTPNDIKRTAEKVSGIQLNWYMNYWVNSTKVIDYAVRSIKDQTITLERKGAMPMPIDLMVTYQDGSSEWFNIPLQMMYGHKPTGAKVLDCWSWVNPLYTIKTQKKVSHVQIDPKNLMADIDRVNNTMIK</sequence>
<dbReference type="CDD" id="cd09604">
    <property type="entry name" value="M1_APN_like"/>
    <property type="match status" value="1"/>
</dbReference>
<dbReference type="GO" id="GO:0004177">
    <property type="term" value="F:aminopeptidase activity"/>
    <property type="evidence" value="ECO:0007669"/>
    <property type="project" value="UniProtKB-KW"/>
</dbReference>
<dbReference type="PANTHER" id="PTHR45726:SF3">
    <property type="entry name" value="LEUKOTRIENE A-4 HYDROLASE"/>
    <property type="match status" value="1"/>
</dbReference>
<keyword evidence="3" id="KW-0378">Hydrolase</keyword>
<dbReference type="EC" id="3.4.11.-" evidence="3"/>
<comment type="caution">
    <text evidence="3">The sequence shown here is derived from an EMBL/GenBank/DDBJ whole genome shotgun (WGS) entry which is preliminary data.</text>
</comment>
<dbReference type="RefSeq" id="WP_342161279.1">
    <property type="nucleotide sequence ID" value="NZ_JBCDNA010000003.1"/>
</dbReference>
<dbReference type="Proteomes" id="UP001474120">
    <property type="component" value="Unassembled WGS sequence"/>
</dbReference>
<reference evidence="3 4" key="1">
    <citation type="submission" date="2024-04" db="EMBL/GenBank/DDBJ databases">
        <title>whole genome sequencing of Lutimonas vermicola strain IMCC1616.</title>
        <authorList>
            <person name="Bae S.S."/>
        </authorList>
    </citation>
    <scope>NUCLEOTIDE SEQUENCE [LARGE SCALE GENOMIC DNA]</scope>
    <source>
        <strain evidence="3 4">IMCC1616</strain>
    </source>
</reference>
<dbReference type="EMBL" id="JBCDNA010000003">
    <property type="protein sequence ID" value="MEL4457119.1"/>
    <property type="molecule type" value="Genomic_DNA"/>
</dbReference>
<keyword evidence="3" id="KW-0645">Protease</keyword>
<accession>A0ABU9L3Z6</accession>
<name>A0ABU9L3Z6_9FLAO</name>
<evidence type="ECO:0000259" key="2">
    <source>
        <dbReference type="Pfam" id="PF01433"/>
    </source>
</evidence>
<dbReference type="PANTHER" id="PTHR45726">
    <property type="entry name" value="LEUKOTRIENE A-4 HYDROLASE"/>
    <property type="match status" value="1"/>
</dbReference>
<dbReference type="Gene3D" id="1.10.390.10">
    <property type="entry name" value="Neutral Protease Domain 2"/>
    <property type="match status" value="1"/>
</dbReference>
<keyword evidence="1" id="KW-0732">Signal</keyword>
<proteinExistence type="predicted"/>
<keyword evidence="4" id="KW-1185">Reference proteome</keyword>